<dbReference type="EMBL" id="JAPQKR010000012">
    <property type="protein sequence ID" value="KAJ5203990.1"/>
    <property type="molecule type" value="Genomic_DNA"/>
</dbReference>
<sequence length="213" mass="23200">MLPTTSITLLLTLFLTITSASPISFSFPLVARGALTETQMLAIAPTSKNCDNPPAKGECATAKQAVKFTTQSFDKYAVTSKAEQAAVISLMAFESDDFKYNKNHFPGVPGQGTRNMQSPAYNKKYAASIPALKDKVAKVSSPAALLDLLRENETYDFGSGAWFLTTQCSKDVRAKLQKGDEAGWQMYISDCVGTSVTDERKEYWERAVKALGV</sequence>
<evidence type="ECO:0000313" key="2">
    <source>
        <dbReference type="EMBL" id="KAJ5203990.1"/>
    </source>
</evidence>
<protein>
    <submittedName>
        <fullName evidence="2">Uncharacterized protein</fullName>
    </submittedName>
</protein>
<accession>A0A9W9T012</accession>
<organism evidence="2 3">
    <name type="scientific">Penicillium cinerascens</name>
    <dbReference type="NCBI Taxonomy" id="70096"/>
    <lineage>
        <taxon>Eukaryota</taxon>
        <taxon>Fungi</taxon>
        <taxon>Dikarya</taxon>
        <taxon>Ascomycota</taxon>
        <taxon>Pezizomycotina</taxon>
        <taxon>Eurotiomycetes</taxon>
        <taxon>Eurotiomycetidae</taxon>
        <taxon>Eurotiales</taxon>
        <taxon>Aspergillaceae</taxon>
        <taxon>Penicillium</taxon>
    </lineage>
</organism>
<dbReference type="OrthoDB" id="2349272at2759"/>
<feature type="signal peptide" evidence="1">
    <location>
        <begin position="1"/>
        <end position="20"/>
    </location>
</feature>
<keyword evidence="3" id="KW-1185">Reference proteome</keyword>
<feature type="chain" id="PRO_5040781644" evidence="1">
    <location>
        <begin position="21"/>
        <end position="213"/>
    </location>
</feature>
<evidence type="ECO:0000313" key="3">
    <source>
        <dbReference type="Proteomes" id="UP001150904"/>
    </source>
</evidence>
<reference evidence="2" key="2">
    <citation type="journal article" date="2023" name="IMA Fungus">
        <title>Comparative genomic study of the Penicillium genus elucidates a diverse pangenome and 15 lateral gene transfer events.</title>
        <authorList>
            <person name="Petersen C."/>
            <person name="Sorensen T."/>
            <person name="Nielsen M.R."/>
            <person name="Sondergaard T.E."/>
            <person name="Sorensen J.L."/>
            <person name="Fitzpatrick D.A."/>
            <person name="Frisvad J.C."/>
            <person name="Nielsen K.L."/>
        </authorList>
    </citation>
    <scope>NUCLEOTIDE SEQUENCE</scope>
    <source>
        <strain evidence="2">IBT 15544</strain>
    </source>
</reference>
<dbReference type="RefSeq" id="XP_058308469.1">
    <property type="nucleotide sequence ID" value="XM_058451931.1"/>
</dbReference>
<evidence type="ECO:0000256" key="1">
    <source>
        <dbReference type="SAM" id="SignalP"/>
    </source>
</evidence>
<dbReference type="Proteomes" id="UP001150904">
    <property type="component" value="Unassembled WGS sequence"/>
</dbReference>
<reference evidence="2" key="1">
    <citation type="submission" date="2022-12" db="EMBL/GenBank/DDBJ databases">
        <authorList>
            <person name="Petersen C."/>
        </authorList>
    </citation>
    <scope>NUCLEOTIDE SEQUENCE</scope>
    <source>
        <strain evidence="2">IBT 15544</strain>
    </source>
</reference>
<dbReference type="GeneID" id="83179232"/>
<keyword evidence="1" id="KW-0732">Signal</keyword>
<dbReference type="AlphaFoldDB" id="A0A9W9T012"/>
<gene>
    <name evidence="2" type="ORF">N7498_004869</name>
</gene>
<name>A0A9W9T012_9EURO</name>
<comment type="caution">
    <text evidence="2">The sequence shown here is derived from an EMBL/GenBank/DDBJ whole genome shotgun (WGS) entry which is preliminary data.</text>
</comment>
<proteinExistence type="predicted"/>